<feature type="chain" id="PRO_5014522216" description="Phytocyanin domain-containing protein" evidence="8">
    <location>
        <begin position="22"/>
        <end position="187"/>
    </location>
</feature>
<evidence type="ECO:0000256" key="5">
    <source>
        <dbReference type="ARBA" id="ARBA00023180"/>
    </source>
</evidence>
<evidence type="ECO:0000256" key="8">
    <source>
        <dbReference type="SAM" id="SignalP"/>
    </source>
</evidence>
<reference evidence="10" key="3">
    <citation type="submission" date="2018-07" db="EMBL/GenBank/DDBJ databases">
        <title>WGS assembly of Glycine max.</title>
        <authorList>
            <person name="Schmutz J."/>
            <person name="Cannon S."/>
            <person name="Schlueter J."/>
            <person name="Ma J."/>
            <person name="Mitros T."/>
            <person name="Nelson W."/>
            <person name="Hyten D."/>
            <person name="Song Q."/>
            <person name="Thelen J."/>
            <person name="Cheng J."/>
            <person name="Xu D."/>
            <person name="Hellsten U."/>
            <person name="May G."/>
            <person name="Yu Y."/>
            <person name="Sakurai T."/>
            <person name="Umezawa T."/>
            <person name="Bhattacharyya M."/>
            <person name="Sandhu D."/>
            <person name="Valliyodan B."/>
            <person name="Lindquist E."/>
            <person name="Peto M."/>
            <person name="Grant D."/>
            <person name="Shu S."/>
            <person name="Goodstein D."/>
            <person name="Barry K."/>
            <person name="Futrell-Griggs M."/>
            <person name="Abernathy B."/>
            <person name="Du J."/>
            <person name="Tian Z."/>
            <person name="Zhu L."/>
            <person name="Gill N."/>
            <person name="Joshi T."/>
            <person name="Libault M."/>
            <person name="Sethuraman A."/>
            <person name="Zhang X."/>
            <person name="Shinozaki K."/>
            <person name="Nguyen H."/>
            <person name="Wing R."/>
            <person name="Cregan P."/>
            <person name="Specht J."/>
            <person name="Grimwood J."/>
            <person name="Rokhsar D."/>
            <person name="Stacey G."/>
            <person name="Shoemaker R."/>
            <person name="Jackson S."/>
        </authorList>
    </citation>
    <scope>NUCLEOTIDE SEQUENCE</scope>
    <source>
        <tissue evidence="10">Callus</tissue>
    </source>
</reference>
<reference evidence="11" key="2">
    <citation type="submission" date="2018-02" db="UniProtKB">
        <authorList>
            <consortium name="EnsemblPlants"/>
        </authorList>
    </citation>
    <scope>IDENTIFICATION</scope>
    <source>
        <strain evidence="11">Williams 82</strain>
    </source>
</reference>
<dbReference type="OrthoDB" id="686200at2759"/>
<dbReference type="InterPro" id="IPR008972">
    <property type="entry name" value="Cupredoxin"/>
</dbReference>
<keyword evidence="4" id="KW-0186">Copper</keyword>
<evidence type="ECO:0000256" key="7">
    <source>
        <dbReference type="SAM" id="Phobius"/>
    </source>
</evidence>
<feature type="domain" description="Phytocyanin" evidence="9">
    <location>
        <begin position="22"/>
        <end position="120"/>
    </location>
</feature>
<keyword evidence="8" id="KW-0732">Signal</keyword>
<dbReference type="InterPro" id="IPR039391">
    <property type="entry name" value="Phytocyanin-like"/>
</dbReference>
<feature type="compositionally biased region" description="Low complexity" evidence="6">
    <location>
        <begin position="146"/>
        <end position="155"/>
    </location>
</feature>
<evidence type="ECO:0000256" key="6">
    <source>
        <dbReference type="SAM" id="MobiDB-lite"/>
    </source>
</evidence>
<keyword evidence="7" id="KW-0812">Transmembrane</keyword>
<keyword evidence="5" id="KW-0325">Glycoprotein</keyword>
<dbReference type="STRING" id="3847.A0A0R0KHF0"/>
<dbReference type="Proteomes" id="UP000008827">
    <property type="component" value="Chromosome 3"/>
</dbReference>
<dbReference type="Gramene" id="KRH66490">
    <property type="protein sequence ID" value="KRH66490"/>
    <property type="gene ID" value="GLYMA_03G109900"/>
</dbReference>
<dbReference type="AlphaFoldDB" id="A0A0R0KHF0"/>
<accession>A0A0R0KHF0</accession>
<dbReference type="GO" id="GO:0005886">
    <property type="term" value="C:plasma membrane"/>
    <property type="evidence" value="ECO:0000318"/>
    <property type="project" value="GO_Central"/>
</dbReference>
<dbReference type="CDD" id="cd04216">
    <property type="entry name" value="Phytocyanin"/>
    <property type="match status" value="1"/>
</dbReference>
<dbReference type="eggNOG" id="ENOG502S1ER">
    <property type="taxonomic scope" value="Eukaryota"/>
</dbReference>
<keyword evidence="12" id="KW-1185">Reference proteome</keyword>
<evidence type="ECO:0000256" key="3">
    <source>
        <dbReference type="ARBA" id="ARBA00022982"/>
    </source>
</evidence>
<name>A0A0R0KHF0_SOYBN</name>
<evidence type="ECO:0000256" key="2">
    <source>
        <dbReference type="ARBA" id="ARBA00022723"/>
    </source>
</evidence>
<keyword evidence="2" id="KW-0479">Metal-binding</keyword>
<keyword evidence="1" id="KW-0813">Transport</keyword>
<organism evidence="10">
    <name type="scientific">Glycine max</name>
    <name type="common">Soybean</name>
    <name type="synonym">Glycine hispida</name>
    <dbReference type="NCBI Taxonomy" id="3847"/>
    <lineage>
        <taxon>Eukaryota</taxon>
        <taxon>Viridiplantae</taxon>
        <taxon>Streptophyta</taxon>
        <taxon>Embryophyta</taxon>
        <taxon>Tracheophyta</taxon>
        <taxon>Spermatophyta</taxon>
        <taxon>Magnoliopsida</taxon>
        <taxon>eudicotyledons</taxon>
        <taxon>Gunneridae</taxon>
        <taxon>Pentapetalae</taxon>
        <taxon>rosids</taxon>
        <taxon>fabids</taxon>
        <taxon>Fabales</taxon>
        <taxon>Fabaceae</taxon>
        <taxon>Papilionoideae</taxon>
        <taxon>50 kb inversion clade</taxon>
        <taxon>NPAAA clade</taxon>
        <taxon>indigoferoid/millettioid clade</taxon>
        <taxon>Phaseoleae</taxon>
        <taxon>Glycine</taxon>
        <taxon>Glycine subgen. Soja</taxon>
    </lineage>
</organism>
<dbReference type="SMR" id="A0A0R0KHF0"/>
<sequence>MASAIAASFLVLLLAFPTVFGADHEVGDTSGWALGVNYNTWASGKTFTVGDTLVFKYDSTHQVDEVDESGYNSCSSSNSIKNYQDGNSKIELTSPGKRYFLCPISGHCAGGMKLQINVAAASGTPPTTPSGTPPTTPSNPSPSPPSESGSTNTTSPPKPSGAVTVSSGIGLLVGSFFVSAIMFGFMG</sequence>
<dbReference type="GeneID" id="100789844"/>
<gene>
    <name evidence="11" type="primary">LOC100789844</name>
    <name evidence="10" type="ORF">GLYMA_03G109900</name>
</gene>
<feature type="compositionally biased region" description="Pro residues" evidence="6">
    <location>
        <begin position="126"/>
        <end position="145"/>
    </location>
</feature>
<protein>
    <recommendedName>
        <fullName evidence="9">Phytocyanin domain-containing protein</fullName>
    </recommendedName>
</protein>
<dbReference type="EMBL" id="CM000836">
    <property type="protein sequence ID" value="KRH66490.1"/>
    <property type="molecule type" value="Genomic_DNA"/>
</dbReference>
<feature type="transmembrane region" description="Helical" evidence="7">
    <location>
        <begin position="162"/>
        <end position="185"/>
    </location>
</feature>
<evidence type="ECO:0000313" key="12">
    <source>
        <dbReference type="Proteomes" id="UP000008827"/>
    </source>
</evidence>
<keyword evidence="3" id="KW-0249">Electron transport</keyword>
<dbReference type="PANTHER" id="PTHR33021">
    <property type="entry name" value="BLUE COPPER PROTEIN"/>
    <property type="match status" value="1"/>
</dbReference>
<evidence type="ECO:0000313" key="11">
    <source>
        <dbReference type="EnsemblPlants" id="KRH66490"/>
    </source>
</evidence>
<feature type="region of interest" description="Disordered" evidence="6">
    <location>
        <begin position="121"/>
        <end position="162"/>
    </location>
</feature>
<dbReference type="KEGG" id="gmx:100789844"/>
<dbReference type="EnsemblPlants" id="KRH66490">
    <property type="protein sequence ID" value="KRH66490"/>
    <property type="gene ID" value="GLYMA_03G109900"/>
</dbReference>
<dbReference type="GO" id="GO:0009055">
    <property type="term" value="F:electron transfer activity"/>
    <property type="evidence" value="ECO:0007669"/>
    <property type="project" value="InterPro"/>
</dbReference>
<evidence type="ECO:0000313" key="10">
    <source>
        <dbReference type="EMBL" id="KRH66490.1"/>
    </source>
</evidence>
<dbReference type="Pfam" id="PF02298">
    <property type="entry name" value="Cu_bind_like"/>
    <property type="match status" value="1"/>
</dbReference>
<keyword evidence="7" id="KW-0472">Membrane</keyword>
<dbReference type="GO" id="GO:0046872">
    <property type="term" value="F:metal ion binding"/>
    <property type="evidence" value="ECO:0007669"/>
    <property type="project" value="UniProtKB-KW"/>
</dbReference>
<dbReference type="ExpressionAtlas" id="A0A0R0KHF0">
    <property type="expression patterns" value="baseline and differential"/>
</dbReference>
<evidence type="ECO:0000256" key="4">
    <source>
        <dbReference type="ARBA" id="ARBA00023008"/>
    </source>
</evidence>
<keyword evidence="7" id="KW-1133">Transmembrane helix</keyword>
<dbReference type="OMA" id="DYVTWAA"/>
<dbReference type="RefSeq" id="XP_003521063.1">
    <property type="nucleotide sequence ID" value="XM_003521015.5"/>
</dbReference>
<proteinExistence type="predicted"/>
<evidence type="ECO:0000259" key="9">
    <source>
        <dbReference type="PROSITE" id="PS51485"/>
    </source>
</evidence>
<dbReference type="FunFam" id="2.60.40.420:FF:000003">
    <property type="entry name" value="Blue copper"/>
    <property type="match status" value="1"/>
</dbReference>
<evidence type="ECO:0000256" key="1">
    <source>
        <dbReference type="ARBA" id="ARBA00022448"/>
    </source>
</evidence>
<feature type="signal peptide" evidence="8">
    <location>
        <begin position="1"/>
        <end position="21"/>
    </location>
</feature>
<dbReference type="Gene3D" id="2.60.40.420">
    <property type="entry name" value="Cupredoxins - blue copper proteins"/>
    <property type="match status" value="1"/>
</dbReference>
<reference evidence="10 11" key="1">
    <citation type="journal article" date="2010" name="Nature">
        <title>Genome sequence of the palaeopolyploid soybean.</title>
        <authorList>
            <person name="Schmutz J."/>
            <person name="Cannon S.B."/>
            <person name="Schlueter J."/>
            <person name="Ma J."/>
            <person name="Mitros T."/>
            <person name="Nelson W."/>
            <person name="Hyten D.L."/>
            <person name="Song Q."/>
            <person name="Thelen J.J."/>
            <person name="Cheng J."/>
            <person name="Xu D."/>
            <person name="Hellsten U."/>
            <person name="May G.D."/>
            <person name="Yu Y."/>
            <person name="Sakurai T."/>
            <person name="Umezawa T."/>
            <person name="Bhattacharyya M.K."/>
            <person name="Sandhu D."/>
            <person name="Valliyodan B."/>
            <person name="Lindquist E."/>
            <person name="Peto M."/>
            <person name="Grant D."/>
            <person name="Shu S."/>
            <person name="Goodstein D."/>
            <person name="Barry K."/>
            <person name="Futrell-Griggs M."/>
            <person name="Abernathy B."/>
            <person name="Du J."/>
            <person name="Tian Z."/>
            <person name="Zhu L."/>
            <person name="Gill N."/>
            <person name="Joshi T."/>
            <person name="Libault M."/>
            <person name="Sethuraman A."/>
            <person name="Zhang X.-C."/>
            <person name="Shinozaki K."/>
            <person name="Nguyen H.T."/>
            <person name="Wing R.A."/>
            <person name="Cregan P."/>
            <person name="Specht J."/>
            <person name="Grimwood J."/>
            <person name="Rokhsar D."/>
            <person name="Stacey G."/>
            <person name="Shoemaker R.C."/>
            <person name="Jackson S.A."/>
        </authorList>
    </citation>
    <scope>NUCLEOTIDE SEQUENCE [LARGE SCALE GENOMIC DNA]</scope>
    <source>
        <strain evidence="11">cv. Williams 82</strain>
        <tissue evidence="10">Callus</tissue>
    </source>
</reference>
<dbReference type="PANTHER" id="PTHR33021:SF350">
    <property type="entry name" value="UCLACYANIN-2"/>
    <property type="match status" value="1"/>
</dbReference>
<dbReference type="PROSITE" id="PS51485">
    <property type="entry name" value="PHYTOCYANIN"/>
    <property type="match status" value="1"/>
</dbReference>
<dbReference type="PaxDb" id="3847-GLYMA03G26060.1"/>
<dbReference type="InterPro" id="IPR003245">
    <property type="entry name" value="Phytocyanin_dom"/>
</dbReference>
<dbReference type="SUPFAM" id="SSF49503">
    <property type="entry name" value="Cupredoxins"/>
    <property type="match status" value="1"/>
</dbReference>